<dbReference type="PANTHER" id="PTHR21266:SF59">
    <property type="entry name" value="BLR4922 PROTEIN"/>
    <property type="match status" value="1"/>
</dbReference>
<dbReference type="InterPro" id="IPR017941">
    <property type="entry name" value="Rieske_2Fe-2S"/>
</dbReference>
<dbReference type="OrthoDB" id="9790995at2"/>
<dbReference type="EMBL" id="SGXC01000001">
    <property type="protein sequence ID" value="RZS85331.1"/>
    <property type="molecule type" value="Genomic_DNA"/>
</dbReference>
<dbReference type="InterPro" id="IPR036922">
    <property type="entry name" value="Rieske_2Fe-2S_sf"/>
</dbReference>
<keyword evidence="8" id="KW-1185">Reference proteome</keyword>
<dbReference type="GO" id="GO:0051537">
    <property type="term" value="F:2 iron, 2 sulfur cluster binding"/>
    <property type="evidence" value="ECO:0007669"/>
    <property type="project" value="UniProtKB-KW"/>
</dbReference>
<dbReference type="GO" id="GO:0008168">
    <property type="term" value="F:methyltransferase activity"/>
    <property type="evidence" value="ECO:0007669"/>
    <property type="project" value="UniProtKB-KW"/>
</dbReference>
<evidence type="ECO:0000256" key="4">
    <source>
        <dbReference type="ARBA" id="ARBA00023004"/>
    </source>
</evidence>
<evidence type="ECO:0000256" key="1">
    <source>
        <dbReference type="ARBA" id="ARBA00022714"/>
    </source>
</evidence>
<keyword evidence="3" id="KW-0560">Oxidoreductase</keyword>
<evidence type="ECO:0000256" key="2">
    <source>
        <dbReference type="ARBA" id="ARBA00022723"/>
    </source>
</evidence>
<evidence type="ECO:0000256" key="3">
    <source>
        <dbReference type="ARBA" id="ARBA00023002"/>
    </source>
</evidence>
<comment type="caution">
    <text evidence="7">The sequence shown here is derived from an EMBL/GenBank/DDBJ whole genome shotgun (WGS) entry which is preliminary data.</text>
</comment>
<dbReference type="AlphaFoldDB" id="A0A4Q7NJS3"/>
<keyword evidence="4" id="KW-0408">Iron</keyword>
<reference evidence="7 8" key="1">
    <citation type="submission" date="2019-02" db="EMBL/GenBank/DDBJ databases">
        <title>Genomic Encyclopedia of Type Strains, Phase IV (KMG-IV): sequencing the most valuable type-strain genomes for metagenomic binning, comparative biology and taxonomic classification.</title>
        <authorList>
            <person name="Goeker M."/>
        </authorList>
    </citation>
    <scope>NUCLEOTIDE SEQUENCE [LARGE SCALE GENOMIC DNA]</scope>
    <source>
        <strain evidence="7 8">K24</strain>
    </source>
</reference>
<dbReference type="Gene3D" id="3.90.380.10">
    <property type="entry name" value="Naphthalene 1,2-dioxygenase Alpha Subunit, Chain A, domain 1"/>
    <property type="match status" value="1"/>
</dbReference>
<feature type="domain" description="Rieske" evidence="6">
    <location>
        <begin position="36"/>
        <end position="139"/>
    </location>
</feature>
<dbReference type="Gene3D" id="2.102.10.10">
    <property type="entry name" value="Rieske [2Fe-2S] iron-sulphur domain"/>
    <property type="match status" value="1"/>
</dbReference>
<name>A0A4Q7NJS3_9BURK</name>
<proteinExistence type="predicted"/>
<keyword evidence="7" id="KW-0808">Transferase</keyword>
<dbReference type="InterPro" id="IPR015881">
    <property type="entry name" value="ARHD_Rieske_2Fe_2S"/>
</dbReference>
<protein>
    <submittedName>
        <fullName evidence="7">5,5'-dehydrodivanillate O-demethylase</fullName>
    </submittedName>
</protein>
<dbReference type="SUPFAM" id="SSF50022">
    <property type="entry name" value="ISP domain"/>
    <property type="match status" value="1"/>
</dbReference>
<organism evidence="7 8">
    <name type="scientific">Pigmentiphaga kullae</name>
    <dbReference type="NCBI Taxonomy" id="151784"/>
    <lineage>
        <taxon>Bacteria</taxon>
        <taxon>Pseudomonadati</taxon>
        <taxon>Pseudomonadota</taxon>
        <taxon>Betaproteobacteria</taxon>
        <taxon>Burkholderiales</taxon>
        <taxon>Alcaligenaceae</taxon>
        <taxon>Pigmentiphaga</taxon>
    </lineage>
</organism>
<keyword evidence="7" id="KW-0489">Methyltransferase</keyword>
<dbReference type="PROSITE" id="PS00570">
    <property type="entry name" value="RING_HYDROXYL_ALPHA"/>
    <property type="match status" value="1"/>
</dbReference>
<keyword evidence="2" id="KW-0479">Metal-binding</keyword>
<keyword evidence="1" id="KW-0001">2Fe-2S</keyword>
<dbReference type="GO" id="GO:0032259">
    <property type="term" value="P:methylation"/>
    <property type="evidence" value="ECO:0007669"/>
    <property type="project" value="UniProtKB-KW"/>
</dbReference>
<evidence type="ECO:0000259" key="6">
    <source>
        <dbReference type="PROSITE" id="PS51296"/>
    </source>
</evidence>
<sequence length="424" mass="47047">MTSRITRTRNNTAQESLILNQTGKGTPMGELLRRYWWPVGISADLNDKPTLVKLLGEELVLYRDQQGRLGLVGSRCPHRRANLCFGNVAHDGIRCRYHGWLMDAEGRVKATPGEPDKSFKDSVRHPAYPVQELGGIVFAYLGPRPAPALPPFNFLVDPGERVVKVTGYAECNWMPTIENAMDPLHLSFTHAPSFKDLRAEPEVWFEEHDLGVAYVSARPVPGKDGRFGIRVHNLLLPAISHSGNTDRWISGAAGSDDPPITARWAVPVDDTHTLMFRIMYKPAGHAGDWRECADDERWDLPWVATRAEPYQEYREAPSQDAVRLGHTVPPGASREDATIVESIGAVIDHENENLLPTADHGLAMIRQLYLDAAMSVQEGGDPPGTFRDLAPDTVVKPRTGERMVDAQEYARLLEQKSVAASLVS</sequence>
<evidence type="ECO:0000313" key="8">
    <source>
        <dbReference type="Proteomes" id="UP000292445"/>
    </source>
</evidence>
<dbReference type="Pfam" id="PF00355">
    <property type="entry name" value="Rieske"/>
    <property type="match status" value="1"/>
</dbReference>
<keyword evidence="5" id="KW-0411">Iron-sulfur</keyword>
<evidence type="ECO:0000313" key="7">
    <source>
        <dbReference type="EMBL" id="RZS85331.1"/>
    </source>
</evidence>
<evidence type="ECO:0000256" key="5">
    <source>
        <dbReference type="ARBA" id="ARBA00023014"/>
    </source>
</evidence>
<gene>
    <name evidence="7" type="ORF">EV675_1355</name>
</gene>
<dbReference type="Proteomes" id="UP000292445">
    <property type="component" value="Unassembled WGS sequence"/>
</dbReference>
<dbReference type="RefSeq" id="WP_130356556.1">
    <property type="nucleotide sequence ID" value="NZ_SGXC01000001.1"/>
</dbReference>
<dbReference type="SUPFAM" id="SSF55961">
    <property type="entry name" value="Bet v1-like"/>
    <property type="match status" value="1"/>
</dbReference>
<dbReference type="PROSITE" id="PS51296">
    <property type="entry name" value="RIESKE"/>
    <property type="match status" value="1"/>
</dbReference>
<accession>A0A4Q7NJS3</accession>
<dbReference type="PANTHER" id="PTHR21266">
    <property type="entry name" value="IRON-SULFUR DOMAIN CONTAINING PROTEIN"/>
    <property type="match status" value="1"/>
</dbReference>
<dbReference type="GO" id="GO:0005506">
    <property type="term" value="F:iron ion binding"/>
    <property type="evidence" value="ECO:0007669"/>
    <property type="project" value="InterPro"/>
</dbReference>
<dbReference type="GO" id="GO:0016491">
    <property type="term" value="F:oxidoreductase activity"/>
    <property type="evidence" value="ECO:0007669"/>
    <property type="project" value="UniProtKB-KW"/>
</dbReference>
<dbReference type="InterPro" id="IPR050584">
    <property type="entry name" value="Cholesterol_7-desaturase"/>
</dbReference>